<name>A0A1M5N9Z9_9ACTN</name>
<reference evidence="8" key="1">
    <citation type="submission" date="2016-11" db="EMBL/GenBank/DDBJ databases">
        <authorList>
            <person name="Varghese N."/>
            <person name="Submissions S."/>
        </authorList>
    </citation>
    <scope>NUCLEOTIDE SEQUENCE [LARGE SCALE GENOMIC DNA]</scope>
    <source>
        <strain evidence="8">DSM 45627</strain>
    </source>
</reference>
<organism evidence="7 8">
    <name type="scientific">Jatrophihabitans endophyticus</name>
    <dbReference type="NCBI Taxonomy" id="1206085"/>
    <lineage>
        <taxon>Bacteria</taxon>
        <taxon>Bacillati</taxon>
        <taxon>Actinomycetota</taxon>
        <taxon>Actinomycetes</taxon>
        <taxon>Jatrophihabitantales</taxon>
        <taxon>Jatrophihabitantaceae</taxon>
        <taxon>Jatrophihabitans</taxon>
    </lineage>
</organism>
<dbReference type="GO" id="GO:0008233">
    <property type="term" value="F:peptidase activity"/>
    <property type="evidence" value="ECO:0007669"/>
    <property type="project" value="UniProtKB-KW"/>
</dbReference>
<comment type="subcellular location">
    <subcellularLocation>
        <location evidence="1">Membrane</location>
        <topology evidence="1">Multi-pass membrane protein</topology>
    </subcellularLocation>
</comment>
<evidence type="ECO:0000259" key="6">
    <source>
        <dbReference type="Pfam" id="PF01957"/>
    </source>
</evidence>
<dbReference type="OrthoDB" id="9792945at2"/>
<dbReference type="RefSeq" id="WP_073391021.1">
    <property type="nucleotide sequence ID" value="NZ_FQVU01000003.1"/>
</dbReference>
<evidence type="ECO:0000256" key="5">
    <source>
        <dbReference type="SAM" id="Phobius"/>
    </source>
</evidence>
<dbReference type="Pfam" id="PF01957">
    <property type="entry name" value="NfeD"/>
    <property type="match status" value="1"/>
</dbReference>
<evidence type="ECO:0000313" key="8">
    <source>
        <dbReference type="Proteomes" id="UP000186132"/>
    </source>
</evidence>
<dbReference type="PANTHER" id="PTHR33507">
    <property type="entry name" value="INNER MEMBRANE PROTEIN YBBJ"/>
    <property type="match status" value="1"/>
</dbReference>
<dbReference type="STRING" id="1206085.SAMN05443575_2950"/>
<evidence type="ECO:0000256" key="1">
    <source>
        <dbReference type="ARBA" id="ARBA00004141"/>
    </source>
</evidence>
<dbReference type="AlphaFoldDB" id="A0A1M5N9Z9"/>
<dbReference type="InterPro" id="IPR012340">
    <property type="entry name" value="NA-bd_OB-fold"/>
</dbReference>
<dbReference type="GO" id="GO:0005886">
    <property type="term" value="C:plasma membrane"/>
    <property type="evidence" value="ECO:0007669"/>
    <property type="project" value="TreeGrafter"/>
</dbReference>
<dbReference type="Gene3D" id="2.40.50.140">
    <property type="entry name" value="Nucleic acid-binding proteins"/>
    <property type="match status" value="1"/>
</dbReference>
<keyword evidence="2 5" id="KW-0812">Transmembrane</keyword>
<dbReference type="InterPro" id="IPR052165">
    <property type="entry name" value="Membrane_assoc_protease"/>
</dbReference>
<keyword evidence="7" id="KW-0378">Hydrolase</keyword>
<dbReference type="GO" id="GO:0006508">
    <property type="term" value="P:proteolysis"/>
    <property type="evidence" value="ECO:0007669"/>
    <property type="project" value="UniProtKB-KW"/>
</dbReference>
<evidence type="ECO:0000313" key="7">
    <source>
        <dbReference type="EMBL" id="SHG86029.1"/>
    </source>
</evidence>
<feature type="domain" description="NfeD-like C-terminal" evidence="6">
    <location>
        <begin position="82"/>
        <end position="137"/>
    </location>
</feature>
<evidence type="ECO:0000256" key="3">
    <source>
        <dbReference type="ARBA" id="ARBA00022989"/>
    </source>
</evidence>
<dbReference type="InterPro" id="IPR002810">
    <property type="entry name" value="NfeD-like_C"/>
</dbReference>
<protein>
    <submittedName>
        <fullName evidence="7">Membrane protein implicated in regulation of membrane protease activity</fullName>
    </submittedName>
</protein>
<keyword evidence="3 5" id="KW-1133">Transmembrane helix</keyword>
<keyword evidence="7" id="KW-0645">Protease</keyword>
<keyword evidence="4 5" id="KW-0472">Membrane</keyword>
<keyword evidence="8" id="KW-1185">Reference proteome</keyword>
<feature type="transmembrane region" description="Helical" evidence="5">
    <location>
        <begin position="37"/>
        <end position="64"/>
    </location>
</feature>
<sequence>MPAWLVWLIAAGVLAVAETLSVDFVLIMLAAGAGAGAITAALGGPLALQIVVALVVTGIGVGALRPVAKRHLTPGESATGTDALVGMPALTLDPVDPHSGRVRLNGAEWTARPFDDRPIPAGAAVRVVRISGATALVIAEEDTAAGELPAAGTL</sequence>
<gene>
    <name evidence="7" type="ORF">SAMN05443575_2950</name>
</gene>
<proteinExistence type="predicted"/>
<accession>A0A1M5N9Z9</accession>
<dbReference type="Proteomes" id="UP000186132">
    <property type="component" value="Unassembled WGS sequence"/>
</dbReference>
<evidence type="ECO:0000256" key="2">
    <source>
        <dbReference type="ARBA" id="ARBA00022692"/>
    </source>
</evidence>
<evidence type="ECO:0000256" key="4">
    <source>
        <dbReference type="ARBA" id="ARBA00023136"/>
    </source>
</evidence>
<dbReference type="EMBL" id="FQVU01000003">
    <property type="protein sequence ID" value="SHG86029.1"/>
    <property type="molecule type" value="Genomic_DNA"/>
</dbReference>
<dbReference type="SUPFAM" id="SSF141322">
    <property type="entry name" value="NfeD domain-like"/>
    <property type="match status" value="1"/>
</dbReference>
<dbReference type="PANTHER" id="PTHR33507:SF3">
    <property type="entry name" value="INNER MEMBRANE PROTEIN YBBJ"/>
    <property type="match status" value="1"/>
</dbReference>